<evidence type="ECO:0000256" key="1">
    <source>
        <dbReference type="SAM" id="MobiDB-lite"/>
    </source>
</evidence>
<gene>
    <name evidence="2" type="ORF">Q604_UNBC03484G0001</name>
</gene>
<name>W1YMW6_9ZZZZ</name>
<protein>
    <submittedName>
        <fullName evidence="2">Uncharacterized protein</fullName>
    </submittedName>
</protein>
<feature type="region of interest" description="Disordered" evidence="1">
    <location>
        <begin position="1"/>
        <end position="26"/>
    </location>
</feature>
<organism evidence="2">
    <name type="scientific">human gut metagenome</name>
    <dbReference type="NCBI Taxonomy" id="408170"/>
    <lineage>
        <taxon>unclassified sequences</taxon>
        <taxon>metagenomes</taxon>
        <taxon>organismal metagenomes</taxon>
    </lineage>
</organism>
<dbReference type="EMBL" id="AZMM01003484">
    <property type="protein sequence ID" value="ETJ42544.1"/>
    <property type="molecule type" value="Genomic_DNA"/>
</dbReference>
<dbReference type="AlphaFoldDB" id="W1YMW6"/>
<feature type="compositionally biased region" description="Polar residues" evidence="1">
    <location>
        <begin position="1"/>
        <end position="21"/>
    </location>
</feature>
<accession>W1YMW6</accession>
<reference evidence="2" key="1">
    <citation type="submission" date="2013-12" db="EMBL/GenBank/DDBJ databases">
        <title>A Varibaculum cambriense genome reconstructed from a premature infant gut community with otherwise low bacterial novelty that shifts toward anaerobic metabolism during the third week of life.</title>
        <authorList>
            <person name="Brown C.T."/>
            <person name="Sharon I."/>
            <person name="Thomas B.C."/>
            <person name="Castelle C.J."/>
            <person name="Morowitz M.J."/>
            <person name="Banfield J.F."/>
        </authorList>
    </citation>
    <scope>NUCLEOTIDE SEQUENCE</scope>
</reference>
<evidence type="ECO:0000313" key="2">
    <source>
        <dbReference type="EMBL" id="ETJ42544.1"/>
    </source>
</evidence>
<proteinExistence type="predicted"/>
<comment type="caution">
    <text evidence="2">The sequence shown here is derived from an EMBL/GenBank/DDBJ whole genome shotgun (WGS) entry which is preliminary data.</text>
</comment>
<sequence length="65" mass="7359">MLPSISINNTSATYPESINENNNDEVNDSTEELKNLFNGKEGISTCVKHVLELIKKRHTSKRRSL</sequence>